<keyword evidence="2" id="KW-0472">Membrane</keyword>
<keyword evidence="2" id="KW-0812">Transmembrane</keyword>
<evidence type="ECO:0000313" key="3">
    <source>
        <dbReference type="EMBL" id="SEG73933.1"/>
    </source>
</evidence>
<reference evidence="3 4" key="1">
    <citation type="submission" date="2016-10" db="EMBL/GenBank/DDBJ databases">
        <authorList>
            <person name="de Groot N.N."/>
        </authorList>
    </citation>
    <scope>NUCLEOTIDE SEQUENCE [LARGE SCALE GENOMIC DNA]</scope>
    <source>
        <strain evidence="3 4">CGMCC 4.2023</strain>
    </source>
</reference>
<proteinExistence type="predicted"/>
<feature type="region of interest" description="Disordered" evidence="1">
    <location>
        <begin position="1"/>
        <end position="25"/>
    </location>
</feature>
<name>A0A1H6CMP7_9ACTN</name>
<protein>
    <submittedName>
        <fullName evidence="3">Uncharacterized protein</fullName>
    </submittedName>
</protein>
<keyword evidence="4" id="KW-1185">Reference proteome</keyword>
<dbReference type="AlphaFoldDB" id="A0A1H6CMP7"/>
<feature type="transmembrane region" description="Helical" evidence="2">
    <location>
        <begin position="29"/>
        <end position="48"/>
    </location>
</feature>
<gene>
    <name evidence="3" type="ORF">SAMN05216223_109173</name>
</gene>
<keyword evidence="2" id="KW-1133">Transmembrane helix</keyword>
<dbReference type="Proteomes" id="UP000236754">
    <property type="component" value="Unassembled WGS sequence"/>
</dbReference>
<evidence type="ECO:0000256" key="1">
    <source>
        <dbReference type="SAM" id="MobiDB-lite"/>
    </source>
</evidence>
<accession>A0A1H6CMP7</accession>
<sequence>MIFGGMTRVHSHIHHHTSGSGGGSSSPSALIILLVVLAVVVGVCLWVGKRRSGGE</sequence>
<dbReference type="EMBL" id="FNVU01000009">
    <property type="protein sequence ID" value="SEG73933.1"/>
    <property type="molecule type" value="Genomic_DNA"/>
</dbReference>
<evidence type="ECO:0000313" key="4">
    <source>
        <dbReference type="Proteomes" id="UP000236754"/>
    </source>
</evidence>
<evidence type="ECO:0000256" key="2">
    <source>
        <dbReference type="SAM" id="Phobius"/>
    </source>
</evidence>
<organism evidence="3 4">
    <name type="scientific">Actinacidiphila yanglinensis</name>
    <dbReference type="NCBI Taxonomy" id="310779"/>
    <lineage>
        <taxon>Bacteria</taxon>
        <taxon>Bacillati</taxon>
        <taxon>Actinomycetota</taxon>
        <taxon>Actinomycetes</taxon>
        <taxon>Kitasatosporales</taxon>
        <taxon>Streptomycetaceae</taxon>
        <taxon>Actinacidiphila</taxon>
    </lineage>
</organism>